<dbReference type="AlphaFoldDB" id="D8TW98"/>
<dbReference type="Proteomes" id="UP000001058">
    <property type="component" value="Unassembled WGS sequence"/>
</dbReference>
<dbReference type="GO" id="GO:0004175">
    <property type="term" value="F:endopeptidase activity"/>
    <property type="evidence" value="ECO:0007669"/>
    <property type="project" value="UniProtKB-ARBA"/>
</dbReference>
<dbReference type="GO" id="GO:0080120">
    <property type="term" value="P:CAAX-box protein maturation"/>
    <property type="evidence" value="ECO:0007669"/>
    <property type="project" value="UniProtKB-ARBA"/>
</dbReference>
<keyword evidence="4" id="KW-1185">Reference proteome</keyword>
<name>D8TW98_VOLCA</name>
<feature type="region of interest" description="Disordered" evidence="1">
    <location>
        <begin position="532"/>
        <end position="559"/>
    </location>
</feature>
<evidence type="ECO:0000313" key="3">
    <source>
        <dbReference type="EMBL" id="EFJ48438.1"/>
    </source>
</evidence>
<dbReference type="PANTHER" id="PTHR43592">
    <property type="entry name" value="CAAX AMINO TERMINAL PROTEASE"/>
    <property type="match status" value="1"/>
</dbReference>
<gene>
    <name evidence="3" type="primary">upf1</name>
    <name evidence="3" type="ORF">VOLCADRAFT_91137</name>
</gene>
<evidence type="ECO:0000259" key="2">
    <source>
        <dbReference type="Pfam" id="PF02517"/>
    </source>
</evidence>
<dbReference type="GeneID" id="9617963"/>
<dbReference type="KEGG" id="vcn:VOLCADRAFT_91137"/>
<evidence type="ECO:0000256" key="1">
    <source>
        <dbReference type="SAM" id="MobiDB-lite"/>
    </source>
</evidence>
<feature type="region of interest" description="Disordered" evidence="1">
    <location>
        <begin position="121"/>
        <end position="140"/>
    </location>
</feature>
<reference evidence="3 4" key="1">
    <citation type="journal article" date="2010" name="Science">
        <title>Genomic analysis of organismal complexity in the multicellular green alga Volvox carteri.</title>
        <authorList>
            <person name="Prochnik S.E."/>
            <person name="Umen J."/>
            <person name="Nedelcu A.M."/>
            <person name="Hallmann A."/>
            <person name="Miller S.M."/>
            <person name="Nishii I."/>
            <person name="Ferris P."/>
            <person name="Kuo A."/>
            <person name="Mitros T."/>
            <person name="Fritz-Laylin L.K."/>
            <person name="Hellsten U."/>
            <person name="Chapman J."/>
            <person name="Simakov O."/>
            <person name="Rensing S.A."/>
            <person name="Terry A."/>
            <person name="Pangilinan J."/>
            <person name="Kapitonov V."/>
            <person name="Jurka J."/>
            <person name="Salamov A."/>
            <person name="Shapiro H."/>
            <person name="Schmutz J."/>
            <person name="Grimwood J."/>
            <person name="Lindquist E."/>
            <person name="Lucas S."/>
            <person name="Grigoriev I.V."/>
            <person name="Schmitt R."/>
            <person name="Kirk D."/>
            <person name="Rokhsar D.S."/>
        </authorList>
    </citation>
    <scope>NUCLEOTIDE SEQUENCE [LARGE SCALE GENOMIC DNA]</scope>
    <source>
        <strain evidence="4">f. Nagariensis / Eve</strain>
    </source>
</reference>
<dbReference type="RefSeq" id="XP_002950692.1">
    <property type="nucleotide sequence ID" value="XM_002950646.1"/>
</dbReference>
<feature type="domain" description="CAAX prenyl protease 2/Lysostaphin resistance protein A-like" evidence="2">
    <location>
        <begin position="89"/>
        <end position="191"/>
    </location>
</feature>
<feature type="compositionally biased region" description="Basic and acidic residues" evidence="1">
    <location>
        <begin position="544"/>
        <end position="553"/>
    </location>
</feature>
<dbReference type="PANTHER" id="PTHR43592:SF15">
    <property type="entry name" value="CAAX AMINO TERMINAL PROTEASE FAMILY PROTEIN"/>
    <property type="match status" value="1"/>
</dbReference>
<accession>D8TW98</accession>
<dbReference type="InterPro" id="IPR003675">
    <property type="entry name" value="Rce1/LyrA-like_dom"/>
</dbReference>
<sequence>MPHRQQLVCSYACKQLLPHAVLTDGAIIPAPTALTALLLASTCQAAVAACNTILAAAIASDPTADGNTRALQVALLSTTNNSEAAMALACLLVSECLLAPLAEEIVFRGVLLRSLLSSGDGSAAGQGHRGEYDSAGAGGGGNEDLPQRATVAAGWMVPVVVQAALFACYHWNSAEWPAQFVLGLALGAGYMGLQWYGGAPLAIGCATAAPVILAVGLLFLPSLDPGFTVPELRTISEVDEAEEAASFDISISTSSPSSPSSAVITAVPTGRGGVLGEGDSFSLQAPFPDSSEELEGPPLTLASLQRGLWLYQVQVLKPWFPEIRWSSVGLLFLASCAAAGSQELLVRGYGGSLLVGWYGHLLASATDVNNPIYWAKVFRLVTPDTARWMAAFSLLALQVALSSLSVQRASRFARTALNRVGRVDSKLAEEMGTVRGLVRVTALQLDDDDAPTVKGERDLLLEFPTAEERVTYWASLGVSVLLCGAMNYAWAASGSLLGSYTARVAIDGVVTVLQQLKEKQLPDRARWNEVRRQLQEEEEDEDKEEKRREEEKGVAAGTK</sequence>
<dbReference type="InParanoid" id="D8TW98"/>
<proteinExistence type="predicted"/>
<protein>
    <submittedName>
        <fullName evidence="3">Uncharacterized protein upf1</fullName>
    </submittedName>
</protein>
<dbReference type="EMBL" id="GL378340">
    <property type="protein sequence ID" value="EFJ48438.1"/>
    <property type="molecule type" value="Genomic_DNA"/>
</dbReference>
<dbReference type="Pfam" id="PF02517">
    <property type="entry name" value="Rce1-like"/>
    <property type="match status" value="1"/>
</dbReference>
<dbReference type="OrthoDB" id="545311at2759"/>
<evidence type="ECO:0000313" key="4">
    <source>
        <dbReference type="Proteomes" id="UP000001058"/>
    </source>
</evidence>
<organism evidence="4">
    <name type="scientific">Volvox carteri f. nagariensis</name>
    <dbReference type="NCBI Taxonomy" id="3068"/>
    <lineage>
        <taxon>Eukaryota</taxon>
        <taxon>Viridiplantae</taxon>
        <taxon>Chlorophyta</taxon>
        <taxon>core chlorophytes</taxon>
        <taxon>Chlorophyceae</taxon>
        <taxon>CS clade</taxon>
        <taxon>Chlamydomonadales</taxon>
        <taxon>Volvocaceae</taxon>
        <taxon>Volvox</taxon>
    </lineage>
</organism>